<reference evidence="3" key="1">
    <citation type="submission" date="2018-01" db="EMBL/GenBank/DDBJ databases">
        <authorList>
            <person name="Mao J.F."/>
        </authorList>
    </citation>
    <scope>NUCLEOTIDE SEQUENCE</scope>
    <source>
        <strain evidence="3">Huo1</strain>
        <tissue evidence="3">Leaf</tissue>
    </source>
</reference>
<proteinExistence type="predicted"/>
<evidence type="ECO:0000313" key="4">
    <source>
        <dbReference type="Proteomes" id="UP000298416"/>
    </source>
</evidence>
<sequence>MTATPKTLSILRRCSVAPASDAAEQRLPLTYFDMLWLYFHPIERLLFYKHPCSAADFTKTIAPHLESSLSQTLRHYLPLAGNLLYPLDSGMPELRYFSGDSVAVTFAESNRDPADFDYLTGNQPREADDFHLFVPKLPESTTDSESGCRKSPLLAIQVTHFPEIGIAIGVTNHHVAGDASSIVGFLKAWSSTAKLGGEAEFAPPFYDRSVLKDPTGRTELYWNQMRSLKFGESKPGAITPTNKVRATFILQKTDIEKLKKPVMEREPDSNSIHISSFTVATAYFWWCTDRSAAEAGDQIGDEVAEYFGFAADARSRTDPPLAAAYFGNCVGFVLAESRHGVIKGEEGFLVAAKVVGQVIRDKVNRKGELLSDADEWVVKFGPLLGSRAFGVAGSPKFDVYGVDFGWGKAAKFESVSIDGDPNASISLCKSRDFEGGLELGVSMSKRAVDAFATAFYHGLKKTL</sequence>
<evidence type="ECO:0000256" key="1">
    <source>
        <dbReference type="ARBA" id="ARBA00022679"/>
    </source>
</evidence>
<dbReference type="AlphaFoldDB" id="A0A8X9ADA5"/>
<dbReference type="EMBL" id="PNBA02000001">
    <property type="protein sequence ID" value="KAG6435689.1"/>
    <property type="molecule type" value="Genomic_DNA"/>
</dbReference>
<name>A0A8X9ADA5_SALSN</name>
<keyword evidence="2" id="KW-0012">Acyltransferase</keyword>
<dbReference type="GO" id="GO:0016747">
    <property type="term" value="F:acyltransferase activity, transferring groups other than amino-acyl groups"/>
    <property type="evidence" value="ECO:0007669"/>
    <property type="project" value="UniProtKB-ARBA"/>
</dbReference>
<evidence type="ECO:0000313" key="3">
    <source>
        <dbReference type="EMBL" id="KAG6435689.1"/>
    </source>
</evidence>
<evidence type="ECO:0000256" key="2">
    <source>
        <dbReference type="ARBA" id="ARBA00023315"/>
    </source>
</evidence>
<dbReference type="Gene3D" id="3.30.559.10">
    <property type="entry name" value="Chloramphenicol acetyltransferase-like domain"/>
    <property type="match status" value="2"/>
</dbReference>
<gene>
    <name evidence="3" type="ORF">SASPL_100564</name>
</gene>
<comment type="caution">
    <text evidence="3">The sequence shown here is derived from an EMBL/GenBank/DDBJ whole genome shotgun (WGS) entry which is preliminary data.</text>
</comment>
<dbReference type="Pfam" id="PF02458">
    <property type="entry name" value="Transferase"/>
    <property type="match status" value="1"/>
</dbReference>
<dbReference type="OrthoDB" id="1862401at2759"/>
<dbReference type="InterPro" id="IPR051504">
    <property type="entry name" value="Plant_metabolite_acyltrans"/>
</dbReference>
<reference evidence="3" key="2">
    <citation type="submission" date="2020-08" db="EMBL/GenBank/DDBJ databases">
        <title>Plant Genome Project.</title>
        <authorList>
            <person name="Zhang R.-G."/>
        </authorList>
    </citation>
    <scope>NUCLEOTIDE SEQUENCE</scope>
    <source>
        <strain evidence="3">Huo1</strain>
        <tissue evidence="3">Leaf</tissue>
    </source>
</reference>
<keyword evidence="4" id="KW-1185">Reference proteome</keyword>
<keyword evidence="1" id="KW-0808">Transferase</keyword>
<protein>
    <submittedName>
        <fullName evidence="3">Uncharacterized protein</fullName>
    </submittedName>
</protein>
<dbReference type="PANTHER" id="PTHR31625">
    <property type="match status" value="1"/>
</dbReference>
<dbReference type="Proteomes" id="UP000298416">
    <property type="component" value="Unassembled WGS sequence"/>
</dbReference>
<organism evidence="3">
    <name type="scientific">Salvia splendens</name>
    <name type="common">Scarlet sage</name>
    <dbReference type="NCBI Taxonomy" id="180675"/>
    <lineage>
        <taxon>Eukaryota</taxon>
        <taxon>Viridiplantae</taxon>
        <taxon>Streptophyta</taxon>
        <taxon>Embryophyta</taxon>
        <taxon>Tracheophyta</taxon>
        <taxon>Spermatophyta</taxon>
        <taxon>Magnoliopsida</taxon>
        <taxon>eudicotyledons</taxon>
        <taxon>Gunneridae</taxon>
        <taxon>Pentapetalae</taxon>
        <taxon>asterids</taxon>
        <taxon>lamiids</taxon>
        <taxon>Lamiales</taxon>
        <taxon>Lamiaceae</taxon>
        <taxon>Nepetoideae</taxon>
        <taxon>Mentheae</taxon>
        <taxon>Salviinae</taxon>
        <taxon>Salvia</taxon>
        <taxon>Salvia subgen. Calosphace</taxon>
        <taxon>core Calosphace</taxon>
    </lineage>
</organism>
<dbReference type="InterPro" id="IPR023213">
    <property type="entry name" value="CAT-like_dom_sf"/>
</dbReference>
<accession>A0A8X9ADA5</accession>